<dbReference type="InterPro" id="IPR044613">
    <property type="entry name" value="Nep1/2-like"/>
</dbReference>
<dbReference type="GO" id="GO:0006508">
    <property type="term" value="P:proteolysis"/>
    <property type="evidence" value="ECO:0007669"/>
    <property type="project" value="UniProtKB-KW"/>
</dbReference>
<proteinExistence type="inferred from homology"/>
<dbReference type="SUPFAM" id="SSF54001">
    <property type="entry name" value="Cysteine proteinases"/>
    <property type="match status" value="1"/>
</dbReference>
<comment type="similarity">
    <text evidence="1">Belongs to the peptidase C48 family.</text>
</comment>
<accession>A0A1B6MF25</accession>
<dbReference type="PANTHER" id="PTHR46468">
    <property type="entry name" value="SENTRIN-SPECIFIC PROTEASE 8"/>
    <property type="match status" value="1"/>
</dbReference>
<protein>
    <recommendedName>
        <fullName evidence="6">Ubiquitin-like protease family profile domain-containing protein</fullName>
    </recommendedName>
</protein>
<evidence type="ECO:0000256" key="4">
    <source>
        <dbReference type="ARBA" id="ARBA00022807"/>
    </source>
</evidence>
<gene>
    <name evidence="7" type="ORF">g.54628</name>
</gene>
<evidence type="ECO:0000256" key="3">
    <source>
        <dbReference type="ARBA" id="ARBA00022801"/>
    </source>
</evidence>
<feature type="non-terminal residue" evidence="7">
    <location>
        <position position="1"/>
    </location>
</feature>
<name>A0A1B6MF25_9HEMI</name>
<dbReference type="PROSITE" id="PS50600">
    <property type="entry name" value="ULP_PROTEASE"/>
    <property type="match status" value="1"/>
</dbReference>
<dbReference type="EMBL" id="GEBQ01005485">
    <property type="protein sequence ID" value="JAT34492.1"/>
    <property type="molecule type" value="Transcribed_RNA"/>
</dbReference>
<evidence type="ECO:0000259" key="6">
    <source>
        <dbReference type="PROSITE" id="PS50600"/>
    </source>
</evidence>
<keyword evidence="2" id="KW-0645">Protease</keyword>
<feature type="domain" description="Ubiquitin-like protease family profile" evidence="6">
    <location>
        <begin position="52"/>
        <end position="215"/>
    </location>
</feature>
<dbReference type="PANTHER" id="PTHR46468:SF1">
    <property type="entry name" value="SENTRIN-SPECIFIC PROTEASE 8"/>
    <property type="match status" value="1"/>
</dbReference>
<evidence type="ECO:0000313" key="7">
    <source>
        <dbReference type="EMBL" id="JAT34492.1"/>
    </source>
</evidence>
<sequence length="252" mass="28948">FNDFSLKNNNLNKTNEQSFDHSFIKDLENKLFESNKSSTNLLQQNQKLNNKIDLLTKENESYKTQLTNNTQWLSDESIKLYYDFITSTVNLQDKISLISPIIVQFLKLSDEQSVKSNLSGLHIENKNFIFFPLNNSMSVNDNSGSHWTLLVLDLCGKRWLHFDSMNPTNHGDALRVSSKINRHLNVTLPLNEIQCSQQKNGHDCGIYTLIHTCLLIEVINKNGSILLDEKVVCNISEEMVIKKKLEIVKIMS</sequence>
<evidence type="ECO:0000256" key="1">
    <source>
        <dbReference type="ARBA" id="ARBA00005234"/>
    </source>
</evidence>
<feature type="non-terminal residue" evidence="7">
    <location>
        <position position="252"/>
    </location>
</feature>
<evidence type="ECO:0000256" key="2">
    <source>
        <dbReference type="ARBA" id="ARBA00022670"/>
    </source>
</evidence>
<dbReference type="Gene3D" id="3.40.395.10">
    <property type="entry name" value="Adenoviral Proteinase, Chain A"/>
    <property type="match status" value="1"/>
</dbReference>
<dbReference type="Pfam" id="PF02902">
    <property type="entry name" value="Peptidase_C48"/>
    <property type="match status" value="1"/>
</dbReference>
<keyword evidence="3" id="KW-0378">Hydrolase</keyword>
<evidence type="ECO:0000256" key="5">
    <source>
        <dbReference type="SAM" id="Coils"/>
    </source>
</evidence>
<dbReference type="GO" id="GO:0008234">
    <property type="term" value="F:cysteine-type peptidase activity"/>
    <property type="evidence" value="ECO:0007669"/>
    <property type="project" value="UniProtKB-KW"/>
</dbReference>
<dbReference type="AlphaFoldDB" id="A0A1B6MF25"/>
<dbReference type="GO" id="GO:0000338">
    <property type="term" value="P:protein deneddylation"/>
    <property type="evidence" value="ECO:0007669"/>
    <property type="project" value="TreeGrafter"/>
</dbReference>
<keyword evidence="4" id="KW-0788">Thiol protease</keyword>
<keyword evidence="5" id="KW-0175">Coiled coil</keyword>
<reference evidence="7" key="1">
    <citation type="submission" date="2015-11" db="EMBL/GenBank/DDBJ databases">
        <title>De novo transcriptome assembly of four potential Pierce s Disease insect vectors from Arizona vineyards.</title>
        <authorList>
            <person name="Tassone E.E."/>
        </authorList>
    </citation>
    <scope>NUCLEOTIDE SEQUENCE</scope>
</reference>
<dbReference type="InterPro" id="IPR038765">
    <property type="entry name" value="Papain-like_cys_pep_sf"/>
</dbReference>
<dbReference type="InterPro" id="IPR003653">
    <property type="entry name" value="Peptidase_C48_C"/>
</dbReference>
<feature type="coiled-coil region" evidence="5">
    <location>
        <begin position="38"/>
        <end position="65"/>
    </location>
</feature>
<dbReference type="GO" id="GO:0019784">
    <property type="term" value="F:deNEDDylase activity"/>
    <property type="evidence" value="ECO:0007669"/>
    <property type="project" value="InterPro"/>
</dbReference>
<organism evidence="7">
    <name type="scientific">Graphocephala atropunctata</name>
    <dbReference type="NCBI Taxonomy" id="36148"/>
    <lineage>
        <taxon>Eukaryota</taxon>
        <taxon>Metazoa</taxon>
        <taxon>Ecdysozoa</taxon>
        <taxon>Arthropoda</taxon>
        <taxon>Hexapoda</taxon>
        <taxon>Insecta</taxon>
        <taxon>Pterygota</taxon>
        <taxon>Neoptera</taxon>
        <taxon>Paraneoptera</taxon>
        <taxon>Hemiptera</taxon>
        <taxon>Auchenorrhyncha</taxon>
        <taxon>Membracoidea</taxon>
        <taxon>Cicadellidae</taxon>
        <taxon>Cicadellinae</taxon>
        <taxon>Cicadellini</taxon>
        <taxon>Graphocephala</taxon>
    </lineage>
</organism>